<keyword evidence="3" id="KW-0808">Transferase</keyword>
<dbReference type="FunFam" id="3.30.40.10:FF:000022">
    <property type="entry name" value="E3 ubiquitin-protein ligase RING1-like"/>
    <property type="match status" value="1"/>
</dbReference>
<evidence type="ECO:0000256" key="1">
    <source>
        <dbReference type="ARBA" id="ARBA00000900"/>
    </source>
</evidence>
<evidence type="ECO:0000256" key="8">
    <source>
        <dbReference type="PROSITE-ProRule" id="PRU00175"/>
    </source>
</evidence>
<evidence type="ECO:0000256" key="3">
    <source>
        <dbReference type="ARBA" id="ARBA00022679"/>
    </source>
</evidence>
<dbReference type="PROSITE" id="PS50089">
    <property type="entry name" value="ZF_RING_2"/>
    <property type="match status" value="1"/>
</dbReference>
<sequence length="887" mass="100197">MIRSKVHILNVQMLGFRVFDIGPSHIEGRLPLIPGSHLTWFGFGFSEEGQKIWATCLKSKDQVLDVFKDFHARVERETGRKLKCIRADNSGEYRGPFEKYCREHGIKLEKTVPKTPQQNEVAERMNRTIVERIRCMLSHAKLPKSFWGEAMKTAVAMINLSPSVPLDFDVPDRVWKGKDVSYTHLRVFGCRAFIHVPRDERSKLDSKTKQFIFLGSKDDEFGYRLWDPKEKKIVRSRDVIFFEDQTIEDFEQKEKTESTTFIPSNSNPIPTPQLPLMPVNHGGDLQNDDNGGFLNEPLVSDPESANDDIDVIPEQVMQEAPDEPQLRRSTRPHQPSTKYSPHEYVLLYNKVLICGASKEKKSDESYWVVGLNASMLFSSSDLGADALEKENSIHPTQIKERMEGRAGLDTTALGDHEAFNLEATRERCILRLIAENLLYGSAQVLETNVKYPYFPIFSSLHDDPFLPLPELTTHFNIHSLAHQDDDTVSDPESVILNGPDLLDRENQVSFVMDLFQQRVEQSQLLCDDDDVCSSLNESGFGVIQENSEYNLELDLGLGFSLDSQDNSGFQNIDANSNGNDNDVVYNVSNIIIDDDDFFIERSVSGIESCQAESTVSIHANAIRVVGFGSDSDSEDNQNSLAIDFNSGDEYGLDVSIGNGSFGDGVDYDDARVTIPLCWDSLQLEDHRENNEDFEWEEVDGRLDEREVLSMFIDEDEASVSLSISPLIAPEDLVSVERVGGLDHLEWQVLLNANNLDHDHNSEPYSGSHDDYIYTAESEMLFGQFTENENAMMGQPPATKSVVEKLPSVVFTKEDVESNNALCAVCKDDINVGERVKQLPCLHRYHGECIVPWLGIRNTCPVCRYELPTDDADYEQRKMADTSADHRL</sequence>
<evidence type="ECO:0000259" key="10">
    <source>
        <dbReference type="PROSITE" id="PS50089"/>
    </source>
</evidence>
<comment type="caution">
    <text evidence="12">The sequence shown here is derived from an EMBL/GenBank/DDBJ whole genome shotgun (WGS) entry which is preliminary data.</text>
</comment>
<feature type="compositionally biased region" description="Polar residues" evidence="9">
    <location>
        <begin position="258"/>
        <end position="268"/>
    </location>
</feature>
<keyword evidence="5 8" id="KW-0863">Zinc-finger</keyword>
<dbReference type="InterPro" id="IPR001584">
    <property type="entry name" value="Integrase_cat-core"/>
</dbReference>
<dbReference type="GO" id="GO:0008270">
    <property type="term" value="F:zinc ion binding"/>
    <property type="evidence" value="ECO:0007669"/>
    <property type="project" value="UniProtKB-KW"/>
</dbReference>
<accession>A0A8X7Y3Z7</accession>
<evidence type="ECO:0000313" key="13">
    <source>
        <dbReference type="Proteomes" id="UP000886885"/>
    </source>
</evidence>
<dbReference type="PANTHER" id="PTHR42648">
    <property type="entry name" value="TRANSPOSASE, PUTATIVE-RELATED"/>
    <property type="match status" value="1"/>
</dbReference>
<evidence type="ECO:0000256" key="4">
    <source>
        <dbReference type="ARBA" id="ARBA00022723"/>
    </source>
</evidence>
<evidence type="ECO:0000256" key="5">
    <source>
        <dbReference type="ARBA" id="ARBA00022771"/>
    </source>
</evidence>
<dbReference type="EC" id="2.3.2.27" evidence="2"/>
<evidence type="ECO:0000256" key="9">
    <source>
        <dbReference type="SAM" id="MobiDB-lite"/>
    </source>
</evidence>
<keyword evidence="6" id="KW-0833">Ubl conjugation pathway</keyword>
<dbReference type="InterPro" id="IPR001841">
    <property type="entry name" value="Znf_RING"/>
</dbReference>
<dbReference type="SMART" id="SM00184">
    <property type="entry name" value="RING"/>
    <property type="match status" value="1"/>
</dbReference>
<dbReference type="Proteomes" id="UP000886885">
    <property type="component" value="Chromosome 15D"/>
</dbReference>
<dbReference type="AlphaFoldDB" id="A0A8X7Y3Z7"/>
<evidence type="ECO:0000256" key="2">
    <source>
        <dbReference type="ARBA" id="ARBA00012483"/>
    </source>
</evidence>
<keyword evidence="7" id="KW-0862">Zinc</keyword>
<comment type="catalytic activity">
    <reaction evidence="1">
        <text>S-ubiquitinyl-[E2 ubiquitin-conjugating enzyme]-L-cysteine + [acceptor protein]-L-lysine = [E2 ubiquitin-conjugating enzyme]-L-cysteine + N(6)-ubiquitinyl-[acceptor protein]-L-lysine.</text>
        <dbReference type="EC" id="2.3.2.27"/>
    </reaction>
</comment>
<feature type="domain" description="RING-type" evidence="10">
    <location>
        <begin position="822"/>
        <end position="863"/>
    </location>
</feature>
<protein>
    <recommendedName>
        <fullName evidence="2">RING-type E3 ubiquitin transferase</fullName>
        <ecNumber evidence="2">2.3.2.27</ecNumber>
    </recommendedName>
</protein>
<reference evidence="12" key="1">
    <citation type="journal article" date="2020" name="bioRxiv">
        <title>Hybrid origin of Populus tomentosa Carr. identified through genome sequencing and phylogenomic analysis.</title>
        <authorList>
            <person name="An X."/>
            <person name="Gao K."/>
            <person name="Chen Z."/>
            <person name="Li J."/>
            <person name="Yang X."/>
            <person name="Yang X."/>
            <person name="Zhou J."/>
            <person name="Guo T."/>
            <person name="Zhao T."/>
            <person name="Huang S."/>
            <person name="Miao D."/>
            <person name="Khan W.U."/>
            <person name="Rao P."/>
            <person name="Ye M."/>
            <person name="Lei B."/>
            <person name="Liao W."/>
            <person name="Wang J."/>
            <person name="Ji L."/>
            <person name="Li Y."/>
            <person name="Guo B."/>
            <person name="Mustafa N.S."/>
            <person name="Li S."/>
            <person name="Yun Q."/>
            <person name="Keller S.R."/>
            <person name="Mao J."/>
            <person name="Zhang R."/>
            <person name="Strauss S.H."/>
        </authorList>
    </citation>
    <scope>NUCLEOTIDE SEQUENCE</scope>
    <source>
        <strain evidence="12">GM15</strain>
        <tissue evidence="12">Leaf</tissue>
    </source>
</reference>
<dbReference type="OrthoDB" id="8062037at2759"/>
<evidence type="ECO:0000256" key="7">
    <source>
        <dbReference type="ARBA" id="ARBA00022833"/>
    </source>
</evidence>
<evidence type="ECO:0000259" key="11">
    <source>
        <dbReference type="PROSITE" id="PS50994"/>
    </source>
</evidence>
<feature type="region of interest" description="Disordered" evidence="9">
    <location>
        <begin position="252"/>
        <end position="338"/>
    </location>
</feature>
<dbReference type="PROSITE" id="PS50994">
    <property type="entry name" value="INTEGRASE"/>
    <property type="match status" value="1"/>
</dbReference>
<dbReference type="PANTHER" id="PTHR42648:SF28">
    <property type="entry name" value="TRANSPOSON-ENCODED PROTEIN WITH RIBONUCLEASE H-LIKE AND RETROVIRUS ZINC FINGER-LIKE DOMAINS"/>
    <property type="match status" value="1"/>
</dbReference>
<name>A0A8X7Y3Z7_POPTO</name>
<keyword evidence="13" id="KW-1185">Reference proteome</keyword>
<dbReference type="InterPro" id="IPR057670">
    <property type="entry name" value="SH3_retrovirus"/>
</dbReference>
<dbReference type="Pfam" id="PF13639">
    <property type="entry name" value="zf-RING_2"/>
    <property type="match status" value="1"/>
</dbReference>
<evidence type="ECO:0000313" key="12">
    <source>
        <dbReference type="EMBL" id="KAG6745828.1"/>
    </source>
</evidence>
<dbReference type="GO" id="GO:0061630">
    <property type="term" value="F:ubiquitin protein ligase activity"/>
    <property type="evidence" value="ECO:0007669"/>
    <property type="project" value="UniProtKB-EC"/>
</dbReference>
<dbReference type="EMBL" id="JAAWWB010000030">
    <property type="protein sequence ID" value="KAG6745828.1"/>
    <property type="molecule type" value="Genomic_DNA"/>
</dbReference>
<proteinExistence type="predicted"/>
<gene>
    <name evidence="12" type="ORF">POTOM_050338</name>
</gene>
<feature type="domain" description="Integrase catalytic" evidence="11">
    <location>
        <begin position="19"/>
        <end position="179"/>
    </location>
</feature>
<dbReference type="GO" id="GO:0015074">
    <property type="term" value="P:DNA integration"/>
    <property type="evidence" value="ECO:0007669"/>
    <property type="project" value="InterPro"/>
</dbReference>
<dbReference type="Pfam" id="PF25597">
    <property type="entry name" value="SH3_retrovirus"/>
    <property type="match status" value="1"/>
</dbReference>
<dbReference type="InterPro" id="IPR039537">
    <property type="entry name" value="Retrotran_Ty1/copia-like"/>
</dbReference>
<evidence type="ECO:0000256" key="6">
    <source>
        <dbReference type="ARBA" id="ARBA00022786"/>
    </source>
</evidence>
<organism evidence="12 13">
    <name type="scientific">Populus tomentosa</name>
    <name type="common">Chinese white poplar</name>
    <dbReference type="NCBI Taxonomy" id="118781"/>
    <lineage>
        <taxon>Eukaryota</taxon>
        <taxon>Viridiplantae</taxon>
        <taxon>Streptophyta</taxon>
        <taxon>Embryophyta</taxon>
        <taxon>Tracheophyta</taxon>
        <taxon>Spermatophyta</taxon>
        <taxon>Magnoliopsida</taxon>
        <taxon>eudicotyledons</taxon>
        <taxon>Gunneridae</taxon>
        <taxon>Pentapetalae</taxon>
        <taxon>rosids</taxon>
        <taxon>fabids</taxon>
        <taxon>Malpighiales</taxon>
        <taxon>Salicaceae</taxon>
        <taxon>Saliceae</taxon>
        <taxon>Populus</taxon>
    </lineage>
</organism>
<keyword evidence="4" id="KW-0479">Metal-binding</keyword>